<evidence type="ECO:0000259" key="9">
    <source>
        <dbReference type="Pfam" id="PF02308"/>
    </source>
</evidence>
<dbReference type="Pfam" id="PF02308">
    <property type="entry name" value="MgtC"/>
    <property type="match status" value="1"/>
</dbReference>
<keyword evidence="3" id="KW-1003">Cell membrane</keyword>
<dbReference type="PANTHER" id="PTHR33778">
    <property type="entry name" value="PROTEIN MGTC"/>
    <property type="match status" value="1"/>
</dbReference>
<evidence type="ECO:0000313" key="11">
    <source>
        <dbReference type="Proteomes" id="UP001244552"/>
    </source>
</evidence>
<keyword evidence="5 7" id="KW-1133">Transmembrane helix</keyword>
<reference evidence="10 11" key="1">
    <citation type="submission" date="2023-07" db="EMBL/GenBank/DDBJ databases">
        <title>Genomic Encyclopedia of Type Strains, Phase IV (KMG-IV): sequencing the most valuable type-strain genomes for metagenomic binning, comparative biology and taxonomic classification.</title>
        <authorList>
            <person name="Goeker M."/>
        </authorList>
    </citation>
    <scope>NUCLEOTIDE SEQUENCE [LARGE SCALE GENOMIC DNA]</scope>
    <source>
        <strain evidence="10 11">DSM 19922</strain>
    </source>
</reference>
<feature type="region of interest" description="Disordered" evidence="8">
    <location>
        <begin position="150"/>
        <end position="201"/>
    </location>
</feature>
<comment type="subcellular location">
    <subcellularLocation>
        <location evidence="7">Cell inner membrane</location>
        <topology evidence="7">Multi-pass membrane protein</topology>
    </subcellularLocation>
    <subcellularLocation>
        <location evidence="1">Cell membrane</location>
        <topology evidence="1">Multi-pass membrane protein</topology>
    </subcellularLocation>
</comment>
<feature type="transmembrane region" description="Helical" evidence="7">
    <location>
        <begin position="106"/>
        <end position="124"/>
    </location>
</feature>
<feature type="transmembrane region" description="Helical" evidence="7">
    <location>
        <begin position="75"/>
        <end position="94"/>
    </location>
</feature>
<dbReference type="EMBL" id="JAUSVU010000021">
    <property type="protein sequence ID" value="MDQ0535830.1"/>
    <property type="molecule type" value="Genomic_DNA"/>
</dbReference>
<protein>
    <recommendedName>
        <fullName evidence="7">Protein MgtC</fullName>
    </recommendedName>
</protein>
<sequence>MGLTAVLTVEDMGLRLLAAACCGALLGLDREMRGKAAGLRTHTLIAISCALTTLVALEFYVGLQSAGDDRPVDPVRVIQGVAQAVGFISAGVMFRSGDNVHGATTAAVIWVAGALGIACGAGYYLLAGMALALCLAVTILFTAVMNRLQPPDKGRRPGRDGDDDARERRRARRHPPGRGPGGTGPAGEARIRRIARSSPRG</sequence>
<evidence type="ECO:0000256" key="2">
    <source>
        <dbReference type="ARBA" id="ARBA00009298"/>
    </source>
</evidence>
<keyword evidence="11" id="KW-1185">Reference proteome</keyword>
<feature type="compositionally biased region" description="Basic and acidic residues" evidence="8">
    <location>
        <begin position="150"/>
        <end position="160"/>
    </location>
</feature>
<comment type="similarity">
    <text evidence="2 7">Belongs to the MgtC/SapB family.</text>
</comment>
<feature type="transmembrane region" description="Helical" evidence="7">
    <location>
        <begin position="130"/>
        <end position="148"/>
    </location>
</feature>
<dbReference type="InterPro" id="IPR049177">
    <property type="entry name" value="MgtC_SapB_SrpB_YhiD_N"/>
</dbReference>
<evidence type="ECO:0000313" key="10">
    <source>
        <dbReference type="EMBL" id="MDQ0535830.1"/>
    </source>
</evidence>
<dbReference type="Proteomes" id="UP001244552">
    <property type="component" value="Unassembled WGS sequence"/>
</dbReference>
<keyword evidence="6 7" id="KW-0472">Membrane</keyword>
<accession>A0ABU0MQT5</accession>
<dbReference type="PRINTS" id="PR01837">
    <property type="entry name" value="MGTCSAPBPROT"/>
</dbReference>
<proteinExistence type="inferred from homology"/>
<evidence type="ECO:0000256" key="4">
    <source>
        <dbReference type="ARBA" id="ARBA00022692"/>
    </source>
</evidence>
<dbReference type="PANTHER" id="PTHR33778:SF1">
    <property type="entry name" value="MAGNESIUM TRANSPORTER YHID-RELATED"/>
    <property type="match status" value="1"/>
</dbReference>
<feature type="domain" description="MgtC/SapB/SrpB/YhiD N-terminal" evidence="9">
    <location>
        <begin position="16"/>
        <end position="144"/>
    </location>
</feature>
<evidence type="ECO:0000256" key="3">
    <source>
        <dbReference type="ARBA" id="ARBA00022475"/>
    </source>
</evidence>
<dbReference type="RefSeq" id="WP_209987872.1">
    <property type="nucleotide sequence ID" value="NZ_JAGINO010000023.1"/>
</dbReference>
<gene>
    <name evidence="10" type="ORF">QO018_004716</name>
</gene>
<name>A0ABU0MQT5_9PROT</name>
<keyword evidence="7" id="KW-0997">Cell inner membrane</keyword>
<evidence type="ECO:0000256" key="6">
    <source>
        <dbReference type="ARBA" id="ARBA00023136"/>
    </source>
</evidence>
<comment type="caution">
    <text evidence="10">The sequence shown here is derived from an EMBL/GenBank/DDBJ whole genome shotgun (WGS) entry which is preliminary data.</text>
</comment>
<dbReference type="InterPro" id="IPR003416">
    <property type="entry name" value="MgtC/SapB/SrpB/YhiD_fam"/>
</dbReference>
<evidence type="ECO:0000256" key="7">
    <source>
        <dbReference type="RuleBase" id="RU365041"/>
    </source>
</evidence>
<keyword evidence="4 7" id="KW-0812">Transmembrane</keyword>
<feature type="transmembrane region" description="Helical" evidence="7">
    <location>
        <begin position="41"/>
        <end position="63"/>
    </location>
</feature>
<evidence type="ECO:0000256" key="8">
    <source>
        <dbReference type="SAM" id="MobiDB-lite"/>
    </source>
</evidence>
<evidence type="ECO:0000256" key="5">
    <source>
        <dbReference type="ARBA" id="ARBA00022989"/>
    </source>
</evidence>
<organism evidence="10 11">
    <name type="scientific">Azospirillum picis</name>
    <dbReference type="NCBI Taxonomy" id="488438"/>
    <lineage>
        <taxon>Bacteria</taxon>
        <taxon>Pseudomonadati</taxon>
        <taxon>Pseudomonadota</taxon>
        <taxon>Alphaproteobacteria</taxon>
        <taxon>Rhodospirillales</taxon>
        <taxon>Azospirillaceae</taxon>
        <taxon>Azospirillum</taxon>
    </lineage>
</organism>
<evidence type="ECO:0000256" key="1">
    <source>
        <dbReference type="ARBA" id="ARBA00004651"/>
    </source>
</evidence>